<organism evidence="2 3">
    <name type="scientific">Bifidobacterium adolescentis L2-32</name>
    <dbReference type="NCBI Taxonomy" id="411481"/>
    <lineage>
        <taxon>Bacteria</taxon>
        <taxon>Bacillati</taxon>
        <taxon>Actinomycetota</taxon>
        <taxon>Actinomycetes</taxon>
        <taxon>Bifidobacteriales</taxon>
        <taxon>Bifidobacteriaceae</taxon>
        <taxon>Bifidobacterium</taxon>
    </lineage>
</organism>
<evidence type="ECO:0000313" key="2">
    <source>
        <dbReference type="EMBL" id="EDN82125.1"/>
    </source>
</evidence>
<comment type="caution">
    <text evidence="2">The sequence shown here is derived from an EMBL/GenBank/DDBJ whole genome shotgun (WGS) entry which is preliminary data.</text>
</comment>
<sequence>MAGFMKNAMSYLGMSDVAEGEDDFEDDVDTGETSFDSDHSVTPMPSSSASASTPSAPREQSNPFQGVE</sequence>
<feature type="compositionally biased region" description="Acidic residues" evidence="1">
    <location>
        <begin position="18"/>
        <end position="30"/>
    </location>
</feature>
<proteinExistence type="predicted"/>
<dbReference type="GO" id="GO:0051301">
    <property type="term" value="P:cell division"/>
    <property type="evidence" value="ECO:0007669"/>
    <property type="project" value="UniProtKB-KW"/>
</dbReference>
<dbReference type="HOGENOM" id="CLU_2785553_0_0_11"/>
<dbReference type="AlphaFoldDB" id="A7A8R0"/>
<gene>
    <name evidence="2" type="ORF">BIFADO_02252</name>
</gene>
<reference evidence="2 3" key="2">
    <citation type="submission" date="2007-05" db="EMBL/GenBank/DDBJ databases">
        <title>Draft genome sequence of Bifidobacterium adolescentis (L2-32).</title>
        <authorList>
            <person name="Sudarsanam P."/>
            <person name="Ley R."/>
            <person name="Guruge J."/>
            <person name="Turnbaugh P.J."/>
            <person name="Mahowald M."/>
            <person name="Liep D."/>
            <person name="Gordon J."/>
        </authorList>
    </citation>
    <scope>NUCLEOTIDE SEQUENCE [LARGE SCALE GENOMIC DNA]</scope>
    <source>
        <strain evidence="2 3">L2-32</strain>
    </source>
</reference>
<name>A7A8R0_BIFAD</name>
<keyword evidence="2" id="KW-0132">Cell division</keyword>
<keyword evidence="2" id="KW-0131">Cell cycle</keyword>
<evidence type="ECO:0000256" key="1">
    <source>
        <dbReference type="SAM" id="MobiDB-lite"/>
    </source>
</evidence>
<feature type="compositionally biased region" description="Low complexity" evidence="1">
    <location>
        <begin position="45"/>
        <end position="57"/>
    </location>
</feature>
<feature type="compositionally biased region" description="Polar residues" evidence="1">
    <location>
        <begin position="58"/>
        <end position="68"/>
    </location>
</feature>
<feature type="region of interest" description="Disordered" evidence="1">
    <location>
        <begin position="18"/>
        <end position="68"/>
    </location>
</feature>
<dbReference type="Proteomes" id="UP000003773">
    <property type="component" value="Unassembled WGS sequence"/>
</dbReference>
<dbReference type="EMBL" id="AAXD02000074">
    <property type="protein sequence ID" value="EDN82125.1"/>
    <property type="molecule type" value="Genomic_DNA"/>
</dbReference>
<reference evidence="2 3" key="1">
    <citation type="submission" date="2007-04" db="EMBL/GenBank/DDBJ databases">
        <authorList>
            <person name="Fulton L."/>
            <person name="Clifton S."/>
            <person name="Fulton B."/>
            <person name="Xu J."/>
            <person name="Minx P."/>
            <person name="Pepin K.H."/>
            <person name="Johnson M."/>
            <person name="Thiruvilangam P."/>
            <person name="Bhonagiri V."/>
            <person name="Nash W.E."/>
            <person name="Mardis E.R."/>
            <person name="Wilson R.K."/>
        </authorList>
    </citation>
    <scope>NUCLEOTIDE SEQUENCE [LARGE SCALE GENOMIC DNA]</scope>
    <source>
        <strain evidence="2 3">L2-32</strain>
    </source>
</reference>
<accession>A7A8R0</accession>
<evidence type="ECO:0000313" key="3">
    <source>
        <dbReference type="Proteomes" id="UP000003773"/>
    </source>
</evidence>
<protein>
    <submittedName>
        <fullName evidence="2">Putative cell division protein SepF</fullName>
    </submittedName>
</protein>